<dbReference type="GO" id="GO:0036064">
    <property type="term" value="C:ciliary basal body"/>
    <property type="evidence" value="ECO:0007669"/>
    <property type="project" value="TreeGrafter"/>
</dbReference>
<evidence type="ECO:0000256" key="3">
    <source>
        <dbReference type="ARBA" id="ARBA00022840"/>
    </source>
</evidence>
<keyword evidence="6" id="KW-1185">Reference proteome</keyword>
<proteinExistence type="predicted"/>
<dbReference type="GO" id="GO:0000226">
    <property type="term" value="P:microtubule cytoskeleton organization"/>
    <property type="evidence" value="ECO:0007669"/>
    <property type="project" value="TreeGrafter"/>
</dbReference>
<dbReference type="EMBL" id="CARXXK010000001">
    <property type="protein sequence ID" value="CAI6350938.1"/>
    <property type="molecule type" value="Genomic_DNA"/>
</dbReference>
<dbReference type="Pfam" id="PF03133">
    <property type="entry name" value="TTL"/>
    <property type="match status" value="1"/>
</dbReference>
<dbReference type="GO" id="GO:0005524">
    <property type="term" value="F:ATP binding"/>
    <property type="evidence" value="ECO:0007669"/>
    <property type="project" value="UniProtKB-KW"/>
</dbReference>
<dbReference type="InterPro" id="IPR004344">
    <property type="entry name" value="TTL/TTLL_fam"/>
</dbReference>
<feature type="compositionally biased region" description="Low complexity" evidence="4">
    <location>
        <begin position="426"/>
        <end position="445"/>
    </location>
</feature>
<comment type="caution">
    <text evidence="5">The sequence shown here is derived from an EMBL/GenBank/DDBJ whole genome shotgun (WGS) entry which is preliminary data.</text>
</comment>
<sequence>MRYQTDEDETLPILWSLRSAVELHNSRRSDSNMSSIAPEDRPFIFRVNDNGTGPVLLIQVCQERGWKEYDGTKSGDSAWSVPADEYWNLWWKSTGFSLSHYKQQKIWQFNNHIPSGSALCRKDNLWRYLKCMKNIFGTSLFGFSPDSYNLPLEYTKLAAECSHDTDVGEKSIWICKPVGQSQGKGISLISQIGELVYDTNIVVQRYVKNPMLIGGYKYDLRLYVLVPSFHPLTIYVYREGLTRFSTDKYSLNNLDNHFAHLTNSSINKLGPNYSETKEKIGLGCKWTLQQLRQHIRQAGVNDWLLWQKISVLVSLTLASQCTGIPSTSNCFELYGFDILVDSDLKPWLLEVNLSPALGNDCDVDNRVKRPLLHDMFDLLGLPMCNTGLSLFRMACRSASGPRFGDGRPTALAAAATEKWKSKRKTNNNNAAANNNNNNVVNNINASKKDCTAPLTSTAQSQSSARQSTLYGPGKQRGATTAQRGHRRPVQLSVFVAGVGQRSGLEQARRFGGRLGPGIPVRAVASAIAPDRRPAVAAAAVRPQACVVVAVRDGHGPRHHQDHSRVPEVLQEGGQVLRGSVRCAGRRAQRQTQRPIPGRDDDVAATPLKDFILIVIR</sequence>
<keyword evidence="3" id="KW-0067">ATP-binding</keyword>
<organism evidence="5 6">
    <name type="scientific">Macrosiphum euphorbiae</name>
    <name type="common">potato aphid</name>
    <dbReference type="NCBI Taxonomy" id="13131"/>
    <lineage>
        <taxon>Eukaryota</taxon>
        <taxon>Metazoa</taxon>
        <taxon>Ecdysozoa</taxon>
        <taxon>Arthropoda</taxon>
        <taxon>Hexapoda</taxon>
        <taxon>Insecta</taxon>
        <taxon>Pterygota</taxon>
        <taxon>Neoptera</taxon>
        <taxon>Paraneoptera</taxon>
        <taxon>Hemiptera</taxon>
        <taxon>Sternorrhyncha</taxon>
        <taxon>Aphidomorpha</taxon>
        <taxon>Aphidoidea</taxon>
        <taxon>Aphididae</taxon>
        <taxon>Macrosiphini</taxon>
        <taxon>Macrosiphum</taxon>
    </lineage>
</organism>
<feature type="compositionally biased region" description="Low complexity" evidence="4">
    <location>
        <begin position="455"/>
        <end position="468"/>
    </location>
</feature>
<dbReference type="Gene3D" id="3.30.470.20">
    <property type="entry name" value="ATP-grasp fold, B domain"/>
    <property type="match status" value="1"/>
</dbReference>
<dbReference type="GO" id="GO:0015631">
    <property type="term" value="F:tubulin binding"/>
    <property type="evidence" value="ECO:0007669"/>
    <property type="project" value="TreeGrafter"/>
</dbReference>
<accession>A0AAV0W564</accession>
<dbReference type="PANTHER" id="PTHR12241">
    <property type="entry name" value="TUBULIN POLYGLUTAMYLASE"/>
    <property type="match status" value="1"/>
</dbReference>
<evidence type="ECO:0000313" key="5">
    <source>
        <dbReference type="EMBL" id="CAI6350938.1"/>
    </source>
</evidence>
<gene>
    <name evidence="5" type="ORF">MEUPH1_LOCUS7341</name>
</gene>
<evidence type="ECO:0000256" key="1">
    <source>
        <dbReference type="ARBA" id="ARBA00022598"/>
    </source>
</evidence>
<dbReference type="GO" id="GO:0070740">
    <property type="term" value="F:tubulin-glutamic acid ligase activity"/>
    <property type="evidence" value="ECO:0007669"/>
    <property type="project" value="TreeGrafter"/>
</dbReference>
<dbReference type="PANTHER" id="PTHR12241:SF118">
    <property type="entry name" value="TUBULIN POLYGLUTAMYLASE TTLL2-RELATED"/>
    <property type="match status" value="1"/>
</dbReference>
<keyword evidence="1" id="KW-0436">Ligase</keyword>
<keyword evidence="2" id="KW-0547">Nucleotide-binding</keyword>
<name>A0AAV0W564_9HEMI</name>
<evidence type="ECO:0000256" key="2">
    <source>
        <dbReference type="ARBA" id="ARBA00022741"/>
    </source>
</evidence>
<feature type="region of interest" description="Disordered" evidence="4">
    <location>
        <begin position="417"/>
        <end position="486"/>
    </location>
</feature>
<dbReference type="SUPFAM" id="SSF56059">
    <property type="entry name" value="Glutathione synthetase ATP-binding domain-like"/>
    <property type="match status" value="1"/>
</dbReference>
<reference evidence="5 6" key="1">
    <citation type="submission" date="2023-01" db="EMBL/GenBank/DDBJ databases">
        <authorList>
            <person name="Whitehead M."/>
        </authorList>
    </citation>
    <scope>NUCLEOTIDE SEQUENCE [LARGE SCALE GENOMIC DNA]</scope>
</reference>
<evidence type="ECO:0000256" key="4">
    <source>
        <dbReference type="SAM" id="MobiDB-lite"/>
    </source>
</evidence>
<dbReference type="Proteomes" id="UP001160148">
    <property type="component" value="Unassembled WGS sequence"/>
</dbReference>
<dbReference type="AlphaFoldDB" id="A0AAV0W564"/>
<evidence type="ECO:0000313" key="6">
    <source>
        <dbReference type="Proteomes" id="UP001160148"/>
    </source>
</evidence>
<evidence type="ECO:0008006" key="7">
    <source>
        <dbReference type="Google" id="ProtNLM"/>
    </source>
</evidence>
<dbReference type="PROSITE" id="PS51221">
    <property type="entry name" value="TTL"/>
    <property type="match status" value="1"/>
</dbReference>
<protein>
    <recommendedName>
        <fullName evidence="7">Tubulin polyglutamylase TTLL2</fullName>
    </recommendedName>
</protein>